<evidence type="ECO:0000313" key="3">
    <source>
        <dbReference type="EMBL" id="KJH42099.1"/>
    </source>
</evidence>
<dbReference type="InterPro" id="IPR000195">
    <property type="entry name" value="Rab-GAP-TBC_dom"/>
</dbReference>
<dbReference type="Proteomes" id="UP000053766">
    <property type="component" value="Unassembled WGS sequence"/>
</dbReference>
<dbReference type="Gene3D" id="1.10.10.750">
    <property type="entry name" value="Ypt/Rab-GAP domain of gyp1p, domain 1"/>
    <property type="match status" value="1"/>
</dbReference>
<protein>
    <submittedName>
        <fullName evidence="3">TBC domain protein</fullName>
    </submittedName>
</protein>
<evidence type="ECO:0000259" key="2">
    <source>
        <dbReference type="PROSITE" id="PS50086"/>
    </source>
</evidence>
<dbReference type="FunFam" id="1.10.472.80:FF:000006">
    <property type="entry name" value="TBC1 domain family member 14"/>
    <property type="match status" value="1"/>
</dbReference>
<dbReference type="GO" id="GO:0016192">
    <property type="term" value="P:vesicle-mediated transport"/>
    <property type="evidence" value="ECO:0007669"/>
    <property type="project" value="UniProtKB-ARBA"/>
</dbReference>
<proteinExistence type="predicted"/>
<feature type="domain" description="Rab-GAP TBC" evidence="2">
    <location>
        <begin position="230"/>
        <end position="441"/>
    </location>
</feature>
<reference evidence="4" key="2">
    <citation type="journal article" date="2016" name="Sci. Rep.">
        <title>Dictyocaulus viviparus genome, variome and transcriptome elucidate lungworm biology and support future intervention.</title>
        <authorList>
            <person name="McNulty S.N."/>
            <person name="Strube C."/>
            <person name="Rosa B.A."/>
            <person name="Martin J.C."/>
            <person name="Tyagi R."/>
            <person name="Choi Y.J."/>
            <person name="Wang Q."/>
            <person name="Hallsworth Pepin K."/>
            <person name="Zhang X."/>
            <person name="Ozersky P."/>
            <person name="Wilson R.K."/>
            <person name="Sternberg P.W."/>
            <person name="Gasser R.B."/>
            <person name="Mitreva M."/>
        </authorList>
    </citation>
    <scope>NUCLEOTIDE SEQUENCE [LARGE SCALE GENOMIC DNA]</scope>
    <source>
        <strain evidence="4">HannoverDv2000</strain>
    </source>
</reference>
<reference evidence="3 4" key="1">
    <citation type="submission" date="2013-11" db="EMBL/GenBank/DDBJ databases">
        <title>Draft genome of the bovine lungworm Dictyocaulus viviparus.</title>
        <authorList>
            <person name="Mitreva M."/>
        </authorList>
    </citation>
    <scope>NUCLEOTIDE SEQUENCE [LARGE SCALE GENOMIC DNA]</scope>
    <source>
        <strain evidence="3 4">HannoverDv2000</strain>
    </source>
</reference>
<accession>A0A0D8XEK3</accession>
<dbReference type="OrthoDB" id="294251at2759"/>
<dbReference type="SMART" id="SM00164">
    <property type="entry name" value="TBC"/>
    <property type="match status" value="1"/>
</dbReference>
<evidence type="ECO:0000313" key="4">
    <source>
        <dbReference type="Proteomes" id="UP000053766"/>
    </source>
</evidence>
<gene>
    <name evidence="3" type="ORF">DICVIV_11917</name>
</gene>
<dbReference type="GO" id="GO:0031267">
    <property type="term" value="F:small GTPase binding"/>
    <property type="evidence" value="ECO:0007669"/>
    <property type="project" value="TreeGrafter"/>
</dbReference>
<organism evidence="3 4">
    <name type="scientific">Dictyocaulus viviparus</name>
    <name type="common">Bovine lungworm</name>
    <dbReference type="NCBI Taxonomy" id="29172"/>
    <lineage>
        <taxon>Eukaryota</taxon>
        <taxon>Metazoa</taxon>
        <taxon>Ecdysozoa</taxon>
        <taxon>Nematoda</taxon>
        <taxon>Chromadorea</taxon>
        <taxon>Rhabditida</taxon>
        <taxon>Rhabditina</taxon>
        <taxon>Rhabditomorpha</taxon>
        <taxon>Strongyloidea</taxon>
        <taxon>Metastrongylidae</taxon>
        <taxon>Dictyocaulus</taxon>
    </lineage>
</organism>
<dbReference type="InterPro" id="IPR050302">
    <property type="entry name" value="Rab_GAP_TBC_domain"/>
</dbReference>
<dbReference type="InterPro" id="IPR035969">
    <property type="entry name" value="Rab-GAP_TBC_sf"/>
</dbReference>
<dbReference type="EMBL" id="KN716710">
    <property type="protein sequence ID" value="KJH42099.1"/>
    <property type="molecule type" value="Genomic_DNA"/>
</dbReference>
<dbReference type="PROSITE" id="PS50086">
    <property type="entry name" value="TBC_RABGAP"/>
    <property type="match status" value="1"/>
</dbReference>
<keyword evidence="1" id="KW-0175">Coiled coil</keyword>
<dbReference type="GO" id="GO:0005096">
    <property type="term" value="F:GTPase activator activity"/>
    <property type="evidence" value="ECO:0007669"/>
    <property type="project" value="TreeGrafter"/>
</dbReference>
<dbReference type="Gene3D" id="1.10.8.270">
    <property type="entry name" value="putative rabgap domain of human tbc1 domain family member 14 like domains"/>
    <property type="match status" value="1"/>
</dbReference>
<dbReference type="STRING" id="29172.A0A0D8XEK3"/>
<sequence>MVKLAGHIALPSSEQTFKKGHIRRSSYESSQIQLNFARQMTTQHNTSVPTIEQCSVASLCSSHTESNVACGSSASSSDANDYDCIAEKSFSIQPVQHSFKQHEESAKGVLSRFPRLFSRNGSGKSWFFGKEKKESVLIRTTGLILEERPSSLPAKPSDEAARHKQLYYGMIGEMKKKEQRAQKELRQAQFEKVRLEEQAKTACYLWMEKILPNWNEARNTKRCHELWWQGIPPKIRGQVWSLVIGNELHITPELYELNCTKAACGTFAGSKSDQCCDNAGQNEYSTLHRENSLSQIRLDIARTFPSLGFFQEDGPYYGHLMKLLGAYACFRPSVGYLQSMAFIAAVLLLQMDLYPAFVAFANLLNRPLQTAFFEFREAEMTKYFVAYDRYMEQELPDLHHHLDKLDVRPDLYLIEWIYTLYAKSLPLDITCRIWDVYLRDGEEFIFQTALGILRMYESQLLTMDFDECVEFLTQLPVKMSCVDLFRNIEPLIRTHSSAADISRSRKGFLQIFNDIEQHVNQGEPNVHDVCSRNLKEIKMSKSLSGFVNDLLSTAK</sequence>
<dbReference type="PANTHER" id="PTHR47219">
    <property type="entry name" value="RAB GTPASE-ACTIVATING PROTEIN 1-LIKE"/>
    <property type="match status" value="1"/>
</dbReference>
<dbReference type="GO" id="GO:0031410">
    <property type="term" value="C:cytoplasmic vesicle"/>
    <property type="evidence" value="ECO:0007669"/>
    <property type="project" value="UniProtKB-ARBA"/>
</dbReference>
<feature type="coiled-coil region" evidence="1">
    <location>
        <begin position="171"/>
        <end position="198"/>
    </location>
</feature>
<dbReference type="Gene3D" id="1.10.472.80">
    <property type="entry name" value="Ypt/Rab-GAP domain of gyp1p, domain 3"/>
    <property type="match status" value="1"/>
</dbReference>
<name>A0A0D8XEK3_DICVI</name>
<dbReference type="AlphaFoldDB" id="A0A0D8XEK3"/>
<keyword evidence="4" id="KW-1185">Reference proteome</keyword>
<dbReference type="GO" id="GO:0005773">
    <property type="term" value="C:vacuole"/>
    <property type="evidence" value="ECO:0007669"/>
    <property type="project" value="UniProtKB-ARBA"/>
</dbReference>
<dbReference type="FunFam" id="1.10.8.270:FF:000008">
    <property type="entry name" value="Putative TBC1 domain family member 14"/>
    <property type="match status" value="1"/>
</dbReference>
<dbReference type="PANTHER" id="PTHR47219:SF15">
    <property type="entry name" value="TBC1 DOMAIN FAMILY MEMBER 12 ISOFORM X1"/>
    <property type="match status" value="1"/>
</dbReference>
<dbReference type="SUPFAM" id="SSF47923">
    <property type="entry name" value="Ypt/Rab-GAP domain of gyp1p"/>
    <property type="match status" value="2"/>
</dbReference>
<dbReference type="Pfam" id="PF00566">
    <property type="entry name" value="RabGAP-TBC"/>
    <property type="match status" value="1"/>
</dbReference>
<dbReference type="FunFam" id="1.10.10.750:FF:000005">
    <property type="entry name" value="TBC1 domain family member 14"/>
    <property type="match status" value="1"/>
</dbReference>
<evidence type="ECO:0000256" key="1">
    <source>
        <dbReference type="SAM" id="Coils"/>
    </source>
</evidence>